<dbReference type="Pfam" id="PF13410">
    <property type="entry name" value="GST_C_2"/>
    <property type="match status" value="1"/>
</dbReference>
<dbReference type="GO" id="GO:0006749">
    <property type="term" value="P:glutathione metabolic process"/>
    <property type="evidence" value="ECO:0007669"/>
    <property type="project" value="TreeGrafter"/>
</dbReference>
<evidence type="ECO:0000259" key="3">
    <source>
        <dbReference type="PROSITE" id="PS50405"/>
    </source>
</evidence>
<reference evidence="4 5" key="1">
    <citation type="journal article" date="2018" name="MBio">
        <title>Comparative Genomics Reveals the Core Gene Toolbox for the Fungus-Insect Symbiosis.</title>
        <authorList>
            <person name="Wang Y."/>
            <person name="Stata M."/>
            <person name="Wang W."/>
            <person name="Stajich J.E."/>
            <person name="White M.M."/>
            <person name="Moncalvo J.M."/>
        </authorList>
    </citation>
    <scope>NUCLEOTIDE SEQUENCE [LARGE SCALE GENOMIC DNA]</scope>
    <source>
        <strain evidence="4 5">SWE-8-4</strain>
    </source>
</reference>
<dbReference type="InterPro" id="IPR004045">
    <property type="entry name" value="Glutathione_S-Trfase_N"/>
</dbReference>
<dbReference type="InterPro" id="IPR036249">
    <property type="entry name" value="Thioredoxin-like_sf"/>
</dbReference>
<dbReference type="NCBIfam" id="TIGR01262">
    <property type="entry name" value="maiA"/>
    <property type="match status" value="1"/>
</dbReference>
<comment type="caution">
    <text evidence="4">The sequence shown here is derived from an EMBL/GenBank/DDBJ whole genome shotgun (WGS) entry which is preliminary data.</text>
</comment>
<dbReference type="SUPFAM" id="SSF47616">
    <property type="entry name" value="GST C-terminal domain-like"/>
    <property type="match status" value="1"/>
</dbReference>
<sequence length="217" mass="24636">MSDSTSKVVLYSYFRSTCSARVRIALNYKRIQYTQTHINLLEKKNKTCEYANKSPTQFVPLLEIDGLDLIESAAILEYLEETRPEPALLPKEPAQRAKVRVIMSIIGCGIQPLQNNSQLALYPAEARAERAATVIRNGFSGLEKYLSKVSGLYSVGSQLSIADVYLYPMCHAAQRYNVQIEDYPTIFRIFHELSLLEPFINGAWFMQEDCPDELKQA</sequence>
<dbReference type="AlphaFoldDB" id="A0A2T9YMY4"/>
<dbReference type="PANTHER" id="PTHR42673">
    <property type="entry name" value="MALEYLACETOACETATE ISOMERASE"/>
    <property type="match status" value="1"/>
</dbReference>
<dbReference type="OrthoDB" id="202840at2759"/>
<evidence type="ECO:0008006" key="6">
    <source>
        <dbReference type="Google" id="ProtNLM"/>
    </source>
</evidence>
<dbReference type="InterPro" id="IPR010987">
    <property type="entry name" value="Glutathione-S-Trfase_C-like"/>
</dbReference>
<name>A0A2T9YMY4_9FUNG</name>
<dbReference type="STRING" id="133385.A0A2T9YMY4"/>
<dbReference type="SFLD" id="SFLDS00019">
    <property type="entry name" value="Glutathione_Transferase_(cytos"/>
    <property type="match status" value="1"/>
</dbReference>
<dbReference type="InterPro" id="IPR005955">
    <property type="entry name" value="GST_Zeta"/>
</dbReference>
<feature type="domain" description="GST N-terminal" evidence="2">
    <location>
        <begin position="6"/>
        <end position="87"/>
    </location>
</feature>
<dbReference type="Pfam" id="PF13417">
    <property type="entry name" value="GST_N_3"/>
    <property type="match status" value="1"/>
</dbReference>
<protein>
    <recommendedName>
        <fullName evidence="6">Maleylacetoacetate isomerase</fullName>
    </recommendedName>
</protein>
<dbReference type="Proteomes" id="UP000245383">
    <property type="component" value="Unassembled WGS sequence"/>
</dbReference>
<organism evidence="4 5">
    <name type="scientific">Smittium simulii</name>
    <dbReference type="NCBI Taxonomy" id="133385"/>
    <lineage>
        <taxon>Eukaryota</taxon>
        <taxon>Fungi</taxon>
        <taxon>Fungi incertae sedis</taxon>
        <taxon>Zoopagomycota</taxon>
        <taxon>Kickxellomycotina</taxon>
        <taxon>Harpellomycetes</taxon>
        <taxon>Harpellales</taxon>
        <taxon>Legeriomycetaceae</taxon>
        <taxon>Smittium</taxon>
    </lineage>
</organism>
<dbReference type="InterPro" id="IPR040079">
    <property type="entry name" value="Glutathione_S-Trfase"/>
</dbReference>
<dbReference type="Gene3D" id="3.40.30.10">
    <property type="entry name" value="Glutaredoxin"/>
    <property type="match status" value="1"/>
</dbReference>
<dbReference type="GO" id="GO:0006559">
    <property type="term" value="P:L-phenylalanine catabolic process"/>
    <property type="evidence" value="ECO:0007669"/>
    <property type="project" value="TreeGrafter"/>
</dbReference>
<evidence type="ECO:0000256" key="1">
    <source>
        <dbReference type="ARBA" id="ARBA00010007"/>
    </source>
</evidence>
<dbReference type="InterPro" id="IPR036282">
    <property type="entry name" value="Glutathione-S-Trfase_C_sf"/>
</dbReference>
<evidence type="ECO:0000313" key="5">
    <source>
        <dbReference type="Proteomes" id="UP000245383"/>
    </source>
</evidence>
<feature type="domain" description="GST C-terminal" evidence="3">
    <location>
        <begin position="92"/>
        <end position="217"/>
    </location>
</feature>
<accession>A0A2T9YMY4</accession>
<gene>
    <name evidence="4" type="ORF">BB561_003089</name>
</gene>
<keyword evidence="5" id="KW-1185">Reference proteome</keyword>
<evidence type="ECO:0000259" key="2">
    <source>
        <dbReference type="PROSITE" id="PS50404"/>
    </source>
</evidence>
<dbReference type="Gene3D" id="1.20.1050.10">
    <property type="match status" value="1"/>
</dbReference>
<dbReference type="SFLD" id="SFLDG00358">
    <property type="entry name" value="Main_(cytGST)"/>
    <property type="match status" value="1"/>
</dbReference>
<dbReference type="PROSITE" id="PS50405">
    <property type="entry name" value="GST_CTER"/>
    <property type="match status" value="1"/>
</dbReference>
<dbReference type="GO" id="GO:0004364">
    <property type="term" value="F:glutathione transferase activity"/>
    <property type="evidence" value="ECO:0007669"/>
    <property type="project" value="TreeGrafter"/>
</dbReference>
<dbReference type="GO" id="GO:0016034">
    <property type="term" value="F:maleylacetoacetate isomerase activity"/>
    <property type="evidence" value="ECO:0007669"/>
    <property type="project" value="TreeGrafter"/>
</dbReference>
<dbReference type="EMBL" id="MBFR01000119">
    <property type="protein sequence ID" value="PVU93696.1"/>
    <property type="molecule type" value="Genomic_DNA"/>
</dbReference>
<evidence type="ECO:0000313" key="4">
    <source>
        <dbReference type="EMBL" id="PVU93696.1"/>
    </source>
</evidence>
<comment type="similarity">
    <text evidence="1">Belongs to the GST superfamily. Zeta family.</text>
</comment>
<dbReference type="SUPFAM" id="SSF52833">
    <property type="entry name" value="Thioredoxin-like"/>
    <property type="match status" value="1"/>
</dbReference>
<dbReference type="PROSITE" id="PS50404">
    <property type="entry name" value="GST_NTER"/>
    <property type="match status" value="1"/>
</dbReference>
<dbReference type="PANTHER" id="PTHR42673:SF4">
    <property type="entry name" value="MALEYLACETOACETATE ISOMERASE"/>
    <property type="match status" value="1"/>
</dbReference>
<dbReference type="GO" id="GO:0005739">
    <property type="term" value="C:mitochondrion"/>
    <property type="evidence" value="ECO:0007669"/>
    <property type="project" value="TreeGrafter"/>
</dbReference>
<proteinExistence type="inferred from homology"/>